<dbReference type="Proteomes" id="UP000215902">
    <property type="component" value="Unassembled WGS sequence"/>
</dbReference>
<dbReference type="EMBL" id="NIVC01000713">
    <property type="protein sequence ID" value="PAA77972.1"/>
    <property type="molecule type" value="Genomic_DNA"/>
</dbReference>
<sequence length="137" mass="16178">MSTETYRNMSLYGNPYPEQIHEIPLNLMNKLCKSLDFEDKKDKLARALGYERSQFRQFERHGLSFSRSLLQDWSCRRGSIKVLYTELVRAKLIEEALMIQPYVRPVARIKIPVQGWDKETSTEDLGFDLKYLVVRDD</sequence>
<protein>
    <recommendedName>
        <fullName evidence="4">Death domain-containing protein</fullName>
    </recommendedName>
</protein>
<evidence type="ECO:0000313" key="1">
    <source>
        <dbReference type="EMBL" id="PAA77972.1"/>
    </source>
</evidence>
<dbReference type="Gene3D" id="1.10.533.10">
    <property type="entry name" value="Death Domain, Fas"/>
    <property type="match status" value="1"/>
</dbReference>
<keyword evidence="3" id="KW-1185">Reference proteome</keyword>
<dbReference type="AlphaFoldDB" id="A0A267FYF1"/>
<gene>
    <name evidence="1" type="ORF">BOX15_Mlig009956g1</name>
    <name evidence="2" type="ORF">BOX15_Mlig018393g2</name>
</gene>
<comment type="caution">
    <text evidence="1">The sequence shown here is derived from an EMBL/GenBank/DDBJ whole genome shotgun (WGS) entry which is preliminary data.</text>
</comment>
<proteinExistence type="predicted"/>
<dbReference type="SUPFAM" id="SSF47986">
    <property type="entry name" value="DEATH domain"/>
    <property type="match status" value="1"/>
</dbReference>
<accession>A0A267FYF1</accession>
<organism evidence="1 3">
    <name type="scientific">Macrostomum lignano</name>
    <dbReference type="NCBI Taxonomy" id="282301"/>
    <lineage>
        <taxon>Eukaryota</taxon>
        <taxon>Metazoa</taxon>
        <taxon>Spiralia</taxon>
        <taxon>Lophotrochozoa</taxon>
        <taxon>Platyhelminthes</taxon>
        <taxon>Rhabditophora</taxon>
        <taxon>Macrostomorpha</taxon>
        <taxon>Macrostomida</taxon>
        <taxon>Macrostomidae</taxon>
        <taxon>Macrostomum</taxon>
    </lineage>
</organism>
<evidence type="ECO:0008006" key="4">
    <source>
        <dbReference type="Google" id="ProtNLM"/>
    </source>
</evidence>
<reference evidence="1 3" key="1">
    <citation type="submission" date="2017-06" db="EMBL/GenBank/DDBJ databases">
        <title>A platform for efficient transgenesis in Macrostomum lignano, a flatworm model organism for stem cell research.</title>
        <authorList>
            <person name="Berezikov E."/>
        </authorList>
    </citation>
    <scope>NUCLEOTIDE SEQUENCE [LARGE SCALE GENOMIC DNA]</scope>
    <source>
        <strain evidence="1">DV1</strain>
        <tissue evidence="1">Whole organism</tissue>
    </source>
</reference>
<dbReference type="InterPro" id="IPR011029">
    <property type="entry name" value="DEATH-like_dom_sf"/>
</dbReference>
<dbReference type="EMBL" id="NIVC01000070">
    <property type="protein sequence ID" value="PAA91832.1"/>
    <property type="molecule type" value="Genomic_DNA"/>
</dbReference>
<evidence type="ECO:0000313" key="3">
    <source>
        <dbReference type="Proteomes" id="UP000215902"/>
    </source>
</evidence>
<evidence type="ECO:0000313" key="2">
    <source>
        <dbReference type="EMBL" id="PAA91832.1"/>
    </source>
</evidence>
<name>A0A267FYF1_9PLAT</name>